<dbReference type="RefSeq" id="WP_100815353.1">
    <property type="nucleotide sequence ID" value="NZ_CP017803.1"/>
</dbReference>
<gene>
    <name evidence="1" type="ORF">BK798_03370</name>
</gene>
<dbReference type="EMBL" id="CP017803">
    <property type="protein sequence ID" value="ATZ59518.1"/>
    <property type="molecule type" value="Genomic_DNA"/>
</dbReference>
<name>A0A2H4U5W4_METSM</name>
<dbReference type="Gene3D" id="2.60.40.10">
    <property type="entry name" value="Immunoglobulins"/>
    <property type="match status" value="1"/>
</dbReference>
<organism evidence="1 2">
    <name type="scientific">Methanobrevibacter smithii</name>
    <dbReference type="NCBI Taxonomy" id="2173"/>
    <lineage>
        <taxon>Archaea</taxon>
        <taxon>Methanobacteriati</taxon>
        <taxon>Methanobacteriota</taxon>
        <taxon>Methanomada group</taxon>
        <taxon>Methanobacteria</taxon>
        <taxon>Methanobacteriales</taxon>
        <taxon>Methanobacteriaceae</taxon>
        <taxon>Methanobrevibacter</taxon>
    </lineage>
</organism>
<reference evidence="1 2" key="1">
    <citation type="submission" date="2016-10" db="EMBL/GenBank/DDBJ databases">
        <authorList>
            <person name="Varghese N."/>
        </authorList>
    </citation>
    <scope>NUCLEOTIDE SEQUENCE [LARGE SCALE GENOMIC DNA]</scope>
    <source>
        <strain evidence="1 2">KB11</strain>
    </source>
</reference>
<evidence type="ECO:0008006" key="3">
    <source>
        <dbReference type="Google" id="ProtNLM"/>
    </source>
</evidence>
<protein>
    <recommendedName>
        <fullName evidence="3">Adhesin-like protein</fullName>
    </recommendedName>
</protein>
<dbReference type="Proteomes" id="UP000232133">
    <property type="component" value="Chromosome"/>
</dbReference>
<dbReference type="InterPro" id="IPR013783">
    <property type="entry name" value="Ig-like_fold"/>
</dbReference>
<dbReference type="GeneID" id="35118384"/>
<evidence type="ECO:0000313" key="1">
    <source>
        <dbReference type="EMBL" id="ATZ59518.1"/>
    </source>
</evidence>
<evidence type="ECO:0000313" key="2">
    <source>
        <dbReference type="Proteomes" id="UP000232133"/>
    </source>
</evidence>
<accession>A0A2H4U5W4</accession>
<sequence>MFNRKYFILVFLVFLIAITSVSAQDDAVASQDLNELSFNDNVVLDTNTDAEHYADGGVRQDTGQTADDLINLSECSSAVLQVSDNEGVICVRRDAANAADIYIESGSWGDIGYLKQYKTSGGYFSHAIVTSNGWLIGNGGVTDGSVFRQIESIASEMVVTNQITNDYLSRIYKIISRYSLGHFVIKAADGTYGVVFSNLYHVSKLQPGQYVLCPNVYSMSQKGSYDSSLNPVDAAIKKVYTDSYGVNRRNIMTYHWKLTASSNGLSYGVDSYASNDDGRGVGRSTSNMADNVYYFSNFHSRNSLPLARDKVFLGTHVFENSMEVFRLLTPVSSCPVGDSIELKYQVNYIAHSSPIVQFALPEGFDFNNASVSRGNYRLDSGRIVVWNLNDCDMNNYITISLKALKSGQFDLYHSLDNNFVGSDKLFANDYGAVLCADDVNKYYRGPERFSICLKDVNGNPVVGENVIININGVDYKKVSDDKGTASLAINLDSGEYLAKVSYNGRFGSDSKKANVKVYETISGNDIVKMFRNETQFYAKFIDSSGNPLAKRAVTFNINGVFYTRNTDDSGYAKLNINLRPGTYILTAYNPVNNEKKGFTITVKALICENHDIVKYYKNSTQYTAKVYDKDGSLAIGKNVTFNINGVFYKRTVDENGTVTLNINLNPGKYIVTAIYEGYDVGNNVVVKSVLLTDDLSMKFKDGSKFNATVLDGQGKPLANQTVIFNINGVFYNKTTADNGVASLNIRLLRGEYIITSIWNSYQIGNKITIR</sequence>
<dbReference type="AlphaFoldDB" id="A0A2H4U5W4"/>
<proteinExistence type="predicted"/>